<dbReference type="KEGG" id="sfu:Sfum_2476"/>
<protein>
    <submittedName>
        <fullName evidence="1">Uncharacterized protein</fullName>
    </submittedName>
</protein>
<dbReference type="Gene3D" id="6.20.20.10">
    <property type="match status" value="1"/>
</dbReference>
<proteinExistence type="predicted"/>
<dbReference type="EMBL" id="CP000478">
    <property type="protein sequence ID" value="ABK18156.1"/>
    <property type="molecule type" value="Genomic_DNA"/>
</dbReference>
<dbReference type="STRING" id="335543.Sfum_2476"/>
<name>A0LL54_SYNFM</name>
<evidence type="ECO:0000313" key="2">
    <source>
        <dbReference type="Proteomes" id="UP000001784"/>
    </source>
</evidence>
<dbReference type="Pfam" id="PF15777">
    <property type="entry name" value="Anti-TRAP"/>
    <property type="match status" value="1"/>
</dbReference>
<dbReference type="AlphaFoldDB" id="A0LL54"/>
<dbReference type="InParanoid" id="A0LL54"/>
<dbReference type="InterPro" id="IPR031538">
    <property type="entry name" value="Anti-TRAP"/>
</dbReference>
<sequence>MVRMRLPELETKCWMCWGSGKIASEDHGGGMECPECGGVGWLPTADGRRLLDFVQRHLGIVEEGEDNETL</sequence>
<reference evidence="1 2" key="1">
    <citation type="submission" date="2006-10" db="EMBL/GenBank/DDBJ databases">
        <title>Complete sequence of Syntrophobacter fumaroxidans MPOB.</title>
        <authorList>
            <consortium name="US DOE Joint Genome Institute"/>
            <person name="Copeland A."/>
            <person name="Lucas S."/>
            <person name="Lapidus A."/>
            <person name="Barry K."/>
            <person name="Detter J.C."/>
            <person name="Glavina del Rio T."/>
            <person name="Hammon N."/>
            <person name="Israni S."/>
            <person name="Pitluck S."/>
            <person name="Goltsman E.G."/>
            <person name="Martinez M."/>
            <person name="Schmutz J."/>
            <person name="Larimer F."/>
            <person name="Land M."/>
            <person name="Hauser L."/>
            <person name="Kyrpides N."/>
            <person name="Kim E."/>
            <person name="Boone D.R."/>
            <person name="Brockman F."/>
            <person name="Culley D."/>
            <person name="Ferry J."/>
            <person name="Gunsalus R."/>
            <person name="McInerney M.J."/>
            <person name="Morrison M."/>
            <person name="Plugge C."/>
            <person name="Rohlin L."/>
            <person name="Scholten J."/>
            <person name="Sieber J."/>
            <person name="Stams A.J.M."/>
            <person name="Worm P."/>
            <person name="Henstra A.M."/>
            <person name="Richardson P."/>
        </authorList>
    </citation>
    <scope>NUCLEOTIDE SEQUENCE [LARGE SCALE GENOMIC DNA]</scope>
    <source>
        <strain evidence="2">DSM 10017 / MPOB</strain>
    </source>
</reference>
<organism evidence="1 2">
    <name type="scientific">Syntrophobacter fumaroxidans (strain DSM 10017 / MPOB)</name>
    <dbReference type="NCBI Taxonomy" id="335543"/>
    <lineage>
        <taxon>Bacteria</taxon>
        <taxon>Pseudomonadati</taxon>
        <taxon>Thermodesulfobacteriota</taxon>
        <taxon>Syntrophobacteria</taxon>
        <taxon>Syntrophobacterales</taxon>
        <taxon>Syntrophobacteraceae</taxon>
        <taxon>Syntrophobacter</taxon>
    </lineage>
</organism>
<accession>A0LL54</accession>
<dbReference type="HOGENOM" id="CLU_2756423_0_0_7"/>
<dbReference type="Proteomes" id="UP000001784">
    <property type="component" value="Chromosome"/>
</dbReference>
<gene>
    <name evidence="1" type="ordered locus">Sfum_2476</name>
</gene>
<evidence type="ECO:0000313" key="1">
    <source>
        <dbReference type="EMBL" id="ABK18156.1"/>
    </source>
</evidence>
<keyword evidence="2" id="KW-1185">Reference proteome</keyword>